<dbReference type="EMBL" id="LSBJ02000005">
    <property type="protein sequence ID" value="OAQ65259.1"/>
    <property type="molecule type" value="Genomic_DNA"/>
</dbReference>
<reference evidence="2 3" key="1">
    <citation type="journal article" date="2016" name="PLoS Pathog.">
        <title>Biosynthesis of antibiotic leucinostatins in bio-control fungus Purpureocillium lilacinum and their inhibition on phytophthora revealed by genome mining.</title>
        <authorList>
            <person name="Wang G."/>
            <person name="Liu Z."/>
            <person name="Lin R."/>
            <person name="Li E."/>
            <person name="Mao Z."/>
            <person name="Ling J."/>
            <person name="Yang Y."/>
            <person name="Yin W.B."/>
            <person name="Xie B."/>
        </authorList>
    </citation>
    <scope>NUCLEOTIDE SEQUENCE [LARGE SCALE GENOMIC DNA]</scope>
    <source>
        <strain evidence="2">170</strain>
    </source>
</reference>
<dbReference type="InterPro" id="IPR014710">
    <property type="entry name" value="RmlC-like_jellyroll"/>
</dbReference>
<dbReference type="AlphaFoldDB" id="A0A179FJP4"/>
<feature type="compositionally biased region" description="Polar residues" evidence="1">
    <location>
        <begin position="652"/>
        <end position="662"/>
    </location>
</feature>
<organism evidence="2 3">
    <name type="scientific">Pochonia chlamydosporia 170</name>
    <dbReference type="NCBI Taxonomy" id="1380566"/>
    <lineage>
        <taxon>Eukaryota</taxon>
        <taxon>Fungi</taxon>
        <taxon>Dikarya</taxon>
        <taxon>Ascomycota</taxon>
        <taxon>Pezizomycotina</taxon>
        <taxon>Sordariomycetes</taxon>
        <taxon>Hypocreomycetidae</taxon>
        <taxon>Hypocreales</taxon>
        <taxon>Clavicipitaceae</taxon>
        <taxon>Pochonia</taxon>
    </lineage>
</organism>
<keyword evidence="3" id="KW-1185">Reference proteome</keyword>
<dbReference type="Gene3D" id="2.60.120.10">
    <property type="entry name" value="Jelly Rolls"/>
    <property type="match status" value="1"/>
</dbReference>
<name>A0A179FJP4_METCM</name>
<evidence type="ECO:0000313" key="3">
    <source>
        <dbReference type="Proteomes" id="UP000078397"/>
    </source>
</evidence>
<comment type="caution">
    <text evidence="2">The sequence shown here is derived from an EMBL/GenBank/DDBJ whole genome shotgun (WGS) entry which is preliminary data.</text>
</comment>
<protein>
    <submittedName>
        <fullName evidence="2">Cupin, RmlC-type</fullName>
    </submittedName>
</protein>
<dbReference type="SUPFAM" id="SSF51182">
    <property type="entry name" value="RmlC-like cupins"/>
    <property type="match status" value="1"/>
</dbReference>
<sequence length="801" mass="86446">MAEPQLKLGGFVHQRPVQEEEERDPTWNEDAIENWSSSTDDDEEESGMDVDEIIPPPVVSDVIPQFDGSAGPAQSEPPAPPRVRLSELARIVQEQKRWMDDHMNSGRFTPTGEQSSLTPVRRESTDSDSSLASIPAIAAQPKETPVPLPPTVANAATAGTPSTPALDPSGRASLPPAPVAKGPSFTPTPVPLPPAIGRSASASFVNGHTIPSSGPPKANLPDLRAPPSSVGNQDTWRSGPPSGKLSANSFQAITAALSRPNIAMAVEFASDGRPYSVYCQPDGELTSARGALIPAGYELHDDPVYPFICPIRSCRRTLKTLMALGGHFGAGHKNLTLNDNGDGTLSQVGTYKNPAGSSPAIVISQNPLSDKTLGLAVPRLSDTEMKGIAYKRQFQEPAEPAAIKRRFRLADHLGLHFETSKPEDMNVLTYVGRINYQGHTHPVRPDISAMAKMPQLRNLPTSFIEHHQGTMMDHQTYACAVAYITGVELSGPLACHAATGFLARLSEKCIVLPRLDQEQRNKFCKHHICVGCAYLSHATGEPDHCSLNVQRSETRVDDGQPVGVRPLSVRPMPVVRSSQPAPQQPPPGSLIDSPKEQDLTLASRRPVRQSVLNRLQMDKENIGSRGQAQAASPSLRSSAEPERIVAKRRTQTKSPSVQPNKESGSERVTGVQPGQFGTPDYEMEDWEIAPGRVTSEDASRNVAYSGAFLTSSTPITISPDICFHVLTIRPGQIFNVDVKKDKMQVFSVASGKVRVTTGGKTVQLGPNGAFPVRPGETCIIENRVYFEAMVHCTTVKDYELA</sequence>
<feature type="compositionally biased region" description="Polar residues" evidence="1">
    <location>
        <begin position="200"/>
        <end position="212"/>
    </location>
</feature>
<dbReference type="STRING" id="1380566.A0A179FJP4"/>
<feature type="compositionally biased region" description="Polar residues" evidence="1">
    <location>
        <begin position="624"/>
        <end position="637"/>
    </location>
</feature>
<feature type="region of interest" description="Disordered" evidence="1">
    <location>
        <begin position="99"/>
        <end position="244"/>
    </location>
</feature>
<dbReference type="RefSeq" id="XP_018142573.1">
    <property type="nucleotide sequence ID" value="XM_018291800.1"/>
</dbReference>
<dbReference type="KEGG" id="pchm:VFPPC_14029"/>
<dbReference type="OrthoDB" id="3545073at2759"/>
<feature type="region of interest" description="Disordered" evidence="1">
    <location>
        <begin position="618"/>
        <end position="679"/>
    </location>
</feature>
<gene>
    <name evidence="2" type="ORF">VFPPC_14029</name>
</gene>
<proteinExistence type="predicted"/>
<dbReference type="Proteomes" id="UP000078397">
    <property type="component" value="Unassembled WGS sequence"/>
</dbReference>
<feature type="region of interest" description="Disordered" evidence="1">
    <location>
        <begin position="1"/>
        <end position="84"/>
    </location>
</feature>
<evidence type="ECO:0000313" key="2">
    <source>
        <dbReference type="EMBL" id="OAQ65259.1"/>
    </source>
</evidence>
<feature type="compositionally biased region" description="Acidic residues" evidence="1">
    <location>
        <begin position="39"/>
        <end position="52"/>
    </location>
</feature>
<feature type="region of interest" description="Disordered" evidence="1">
    <location>
        <begin position="552"/>
        <end position="594"/>
    </location>
</feature>
<dbReference type="InterPro" id="IPR011051">
    <property type="entry name" value="RmlC_Cupin_sf"/>
</dbReference>
<accession>A0A179FJP4</accession>
<evidence type="ECO:0000256" key="1">
    <source>
        <dbReference type="SAM" id="MobiDB-lite"/>
    </source>
</evidence>
<dbReference type="GeneID" id="28855794"/>
<feature type="compositionally biased region" description="Polar residues" evidence="1">
    <location>
        <begin position="106"/>
        <end position="118"/>
    </location>
</feature>